<dbReference type="InterPro" id="IPR008136">
    <property type="entry name" value="CinA_C"/>
</dbReference>
<comment type="caution">
    <text evidence="2">The sequence shown here is derived from an EMBL/GenBank/DDBJ whole genome shotgun (WGS) entry which is preliminary data.</text>
</comment>
<dbReference type="Proteomes" id="UP000022910">
    <property type="component" value="Unassembled WGS sequence"/>
</dbReference>
<dbReference type="Pfam" id="PF02464">
    <property type="entry name" value="CinA"/>
    <property type="match status" value="1"/>
</dbReference>
<dbReference type="OrthoDB" id="2350783at2759"/>
<evidence type="ECO:0000313" key="3">
    <source>
        <dbReference type="Proteomes" id="UP000022910"/>
    </source>
</evidence>
<protein>
    <recommendedName>
        <fullName evidence="1">CinA C-terminal domain-containing protein</fullName>
    </recommendedName>
</protein>
<dbReference type="NCBIfam" id="TIGR00199">
    <property type="entry name" value="PncC_domain"/>
    <property type="match status" value="1"/>
</dbReference>
<dbReference type="HOGENOM" id="CLU_030805_1_2_1"/>
<name>A0A015M4E8_RHIIW</name>
<dbReference type="AlphaFoldDB" id="A0A015M4E8"/>
<accession>A0A015M4E8</accession>
<evidence type="ECO:0000259" key="1">
    <source>
        <dbReference type="Pfam" id="PF02464"/>
    </source>
</evidence>
<dbReference type="Gene3D" id="3.90.950.20">
    <property type="entry name" value="CinA-like"/>
    <property type="match status" value="1"/>
</dbReference>
<dbReference type="InterPro" id="IPR036653">
    <property type="entry name" value="CinA-like_C"/>
</dbReference>
<dbReference type="STRING" id="1432141.A0A015M4E8"/>
<feature type="domain" description="CinA C-terminal" evidence="1">
    <location>
        <begin position="2"/>
        <end position="151"/>
    </location>
</feature>
<evidence type="ECO:0000313" key="2">
    <source>
        <dbReference type="EMBL" id="EXX79871.1"/>
    </source>
</evidence>
<keyword evidence="3" id="KW-1185">Reference proteome</keyword>
<dbReference type="SUPFAM" id="SSF142433">
    <property type="entry name" value="CinA-like"/>
    <property type="match status" value="1"/>
</dbReference>
<dbReference type="EMBL" id="JEMT01000968">
    <property type="protein sequence ID" value="EXX79871.1"/>
    <property type="molecule type" value="Genomic_DNA"/>
</dbReference>
<gene>
    <name evidence="2" type="ORF">RirG_001460</name>
</gene>
<sequence>MKKSLVNLLTENNLSLATCESLTGGLFASTLTHIPGASQILKGGLIVYCNEAKKIIAKVSPITLEKYGAVSEQCAREMAQNTQQLLKVDLAISFTGNAGPQALENKPVGLVYISLAIQERLINKSYQFFGSREEIKEQTVEAGIELIEKVLNEKYEKFTICTPKFDAFVRDTKVGQWSEQYNIYQAELENKEFGVGHGDTMDLS</sequence>
<proteinExistence type="predicted"/>
<reference evidence="2 3" key="1">
    <citation type="submission" date="2014-02" db="EMBL/GenBank/DDBJ databases">
        <title>Single nucleus genome sequencing reveals high similarity among nuclei of an endomycorrhizal fungus.</title>
        <authorList>
            <person name="Lin K."/>
            <person name="Geurts R."/>
            <person name="Zhang Z."/>
            <person name="Limpens E."/>
            <person name="Saunders D.G."/>
            <person name="Mu D."/>
            <person name="Pang E."/>
            <person name="Cao H."/>
            <person name="Cha H."/>
            <person name="Lin T."/>
            <person name="Zhou Q."/>
            <person name="Shang Y."/>
            <person name="Li Y."/>
            <person name="Ivanov S."/>
            <person name="Sharma T."/>
            <person name="Velzen R.V."/>
            <person name="Ruijter N.D."/>
            <person name="Aanen D.K."/>
            <person name="Win J."/>
            <person name="Kamoun S."/>
            <person name="Bisseling T."/>
            <person name="Huang S."/>
        </authorList>
    </citation>
    <scope>NUCLEOTIDE SEQUENCE [LARGE SCALE GENOMIC DNA]</scope>
    <source>
        <strain evidence="3">DAOM197198w</strain>
    </source>
</reference>
<organism evidence="2 3">
    <name type="scientific">Rhizophagus irregularis (strain DAOM 197198w)</name>
    <name type="common">Glomus intraradices</name>
    <dbReference type="NCBI Taxonomy" id="1432141"/>
    <lineage>
        <taxon>Eukaryota</taxon>
        <taxon>Fungi</taxon>
        <taxon>Fungi incertae sedis</taxon>
        <taxon>Mucoromycota</taxon>
        <taxon>Glomeromycotina</taxon>
        <taxon>Glomeromycetes</taxon>
        <taxon>Glomerales</taxon>
        <taxon>Glomeraceae</taxon>
        <taxon>Rhizophagus</taxon>
    </lineage>
</organism>